<proteinExistence type="inferred from homology"/>
<feature type="transmembrane region" description="Helical" evidence="8">
    <location>
        <begin position="448"/>
        <end position="467"/>
    </location>
</feature>
<accession>A0A1W0WQ13</accession>
<keyword evidence="3" id="KW-1003">Cell membrane</keyword>
<dbReference type="OrthoDB" id="296386at2759"/>
<evidence type="ECO:0000256" key="1">
    <source>
        <dbReference type="ARBA" id="ARBA00004651"/>
    </source>
</evidence>
<keyword evidence="4 8" id="KW-0812">Transmembrane</keyword>
<keyword evidence="7" id="KW-0325">Glycoprotein</keyword>
<feature type="domain" description="Anoctamin transmembrane" evidence="10">
    <location>
        <begin position="359"/>
        <end position="932"/>
    </location>
</feature>
<dbReference type="GO" id="GO:0005886">
    <property type="term" value="C:plasma membrane"/>
    <property type="evidence" value="ECO:0007669"/>
    <property type="project" value="UniProtKB-SubCell"/>
</dbReference>
<evidence type="ECO:0000313" key="13">
    <source>
        <dbReference type="Proteomes" id="UP000192578"/>
    </source>
</evidence>
<evidence type="ECO:0000256" key="6">
    <source>
        <dbReference type="ARBA" id="ARBA00023136"/>
    </source>
</evidence>
<feature type="transmembrane region" description="Helical" evidence="8">
    <location>
        <begin position="524"/>
        <end position="557"/>
    </location>
</feature>
<feature type="compositionally biased region" description="Low complexity" evidence="9">
    <location>
        <begin position="65"/>
        <end position="75"/>
    </location>
</feature>
<evidence type="ECO:0000313" key="12">
    <source>
        <dbReference type="EMBL" id="OQV17300.1"/>
    </source>
</evidence>
<dbReference type="Pfam" id="PF16178">
    <property type="entry name" value="Anoct_dimer"/>
    <property type="match status" value="2"/>
</dbReference>
<dbReference type="Proteomes" id="UP000192578">
    <property type="component" value="Unassembled WGS sequence"/>
</dbReference>
<organism evidence="12 13">
    <name type="scientific">Hypsibius exemplaris</name>
    <name type="common">Freshwater tardigrade</name>
    <dbReference type="NCBI Taxonomy" id="2072580"/>
    <lineage>
        <taxon>Eukaryota</taxon>
        <taxon>Metazoa</taxon>
        <taxon>Ecdysozoa</taxon>
        <taxon>Tardigrada</taxon>
        <taxon>Eutardigrada</taxon>
        <taxon>Parachela</taxon>
        <taxon>Hypsibioidea</taxon>
        <taxon>Hypsibiidae</taxon>
        <taxon>Hypsibius</taxon>
    </lineage>
</organism>
<comment type="caution">
    <text evidence="8">Lacks conserved residue(s) required for the propagation of feature annotation.</text>
</comment>
<dbReference type="InterPro" id="IPR032394">
    <property type="entry name" value="Anoct_dimer"/>
</dbReference>
<evidence type="ECO:0000256" key="4">
    <source>
        <dbReference type="ARBA" id="ARBA00022692"/>
    </source>
</evidence>
<evidence type="ECO:0000259" key="10">
    <source>
        <dbReference type="Pfam" id="PF04547"/>
    </source>
</evidence>
<keyword evidence="6 8" id="KW-0472">Membrane</keyword>
<reference evidence="13" key="1">
    <citation type="submission" date="2017-01" db="EMBL/GenBank/DDBJ databases">
        <title>Comparative genomics of anhydrobiosis in the tardigrade Hypsibius dujardini.</title>
        <authorList>
            <person name="Yoshida Y."/>
            <person name="Koutsovoulos G."/>
            <person name="Laetsch D."/>
            <person name="Stevens L."/>
            <person name="Kumar S."/>
            <person name="Horikawa D."/>
            <person name="Ishino K."/>
            <person name="Komine S."/>
            <person name="Tomita M."/>
            <person name="Blaxter M."/>
            <person name="Arakawa K."/>
        </authorList>
    </citation>
    <scope>NUCLEOTIDE SEQUENCE [LARGE SCALE GENOMIC DNA]</scope>
    <source>
        <strain evidence="13">Z151</strain>
    </source>
</reference>
<gene>
    <name evidence="12" type="ORF">BV898_08550</name>
</gene>
<dbReference type="GO" id="GO:0046983">
    <property type="term" value="F:protein dimerization activity"/>
    <property type="evidence" value="ECO:0007669"/>
    <property type="project" value="InterPro"/>
</dbReference>
<evidence type="ECO:0000256" key="7">
    <source>
        <dbReference type="ARBA" id="ARBA00023180"/>
    </source>
</evidence>
<dbReference type="Pfam" id="PF04547">
    <property type="entry name" value="Anoctamin"/>
    <property type="match status" value="1"/>
</dbReference>
<dbReference type="GO" id="GO:0005254">
    <property type="term" value="F:chloride channel activity"/>
    <property type="evidence" value="ECO:0007669"/>
    <property type="project" value="TreeGrafter"/>
</dbReference>
<dbReference type="EMBL" id="MTYJ01000062">
    <property type="protein sequence ID" value="OQV17300.1"/>
    <property type="molecule type" value="Genomic_DNA"/>
</dbReference>
<protein>
    <recommendedName>
        <fullName evidence="8">Anoctamin</fullName>
    </recommendedName>
</protein>
<comment type="subcellular location">
    <subcellularLocation>
        <location evidence="1">Cell membrane</location>
        <topology evidence="1">Multi-pass membrane protein</topology>
    </subcellularLocation>
    <subcellularLocation>
        <location evidence="8">Membrane</location>
        <topology evidence="8">Multi-pass membrane protein</topology>
    </subcellularLocation>
</comment>
<evidence type="ECO:0000259" key="11">
    <source>
        <dbReference type="Pfam" id="PF16178"/>
    </source>
</evidence>
<name>A0A1W0WQ13_HYPEX</name>
<feature type="transmembrane region" description="Helical" evidence="8">
    <location>
        <begin position="738"/>
        <end position="760"/>
    </location>
</feature>
<dbReference type="PANTHER" id="PTHR12308:SF84">
    <property type="entry name" value="ANOCTAMIN"/>
    <property type="match status" value="1"/>
</dbReference>
<sequence length="990" mass="113882">MPMCKFGRRRSSVTPFTTEFADTLPRRSSLDLPDGESVPAPAVPFDFSPVITMEDLELAARENSRNNSRRATATNGHPPQRKSQNAPSYGNNVEMEGGDPEALFLSDGTSRIDFILVYQSGSRTIDRRRAERRATLEAFMTKEGLSFEIDMKPLPGHLLPGLDTLHNKLHEIPGMNRLHPHETEEPHGVESPCLCFMKIHATFPMLTKYADIMKLKMPLIKGNENLQDDELLRYFPNPFRVNRKLLPPLKEEFTSFFSQARIDQFHITDQDKFFSPAQRSQIVWECLSRIKYHETNPTKFGIQRLLGNDTYTAAFPLHDGPITRVSADQQKPSNLRSILHDQWGRFGKWFKIQPIDYVKLYFGERIAFYFAFLEFYTAMLIPAALVGLGCFIYGAASLYQDIPTSEICFDRDVGNITMCPLCDKWCPFWRVKDSCALSRATYLFDNSATVFFSTFMAFWAMLFFELWQRRQSVVAWNFDTLDALEQYEPVRPELARRVMDQRINTVTNTLEPYVPRWKKWMHGLLSLSVVSFMMFVVLAAVFGTVVYRMLVVVALYATSTTRQSFASQYATYITAITSAFLNLIVILILEKIYYRVAKWLTNMECPRSQTEYEKSLTWKYYIFEFVNCYSSLVYVAFFKGRIPPGYPGVKGWFNIPIDQCDQAGCIIELCIQLAVILLGKQIYSIIREAVFPLLSNWWSSQDLIKFFTHVRHFYRWEKDLQLRPFPPLSMFKEYSRMVLQFGFITTFGAAFPLAPLFALLCNLFEIRFDAYKILVIYRRPISQIAKNIGAWFEILQHLAQFAVVSNAFVIAFTSEFVPKMVYLLAFSPTRTMKGYTAWSLSAYKVSDFPEDIKPSNFGEGFNSTTICYYRGTRNGPEYSDELKYTYSMIFWHILAARLAMVLVVEHFILITTRIIAYMIPDLPSYLQARVLRQNFLAKEAFYESESKRISLVETQSDGTQITPSATAASLYPSIPSTSAAVSVAADPESM</sequence>
<feature type="domain" description="Anoctamin dimerisation" evidence="11">
    <location>
        <begin position="104"/>
        <end position="151"/>
    </location>
</feature>
<feature type="domain" description="Anoctamin dimerisation" evidence="11">
    <location>
        <begin position="184"/>
        <end position="355"/>
    </location>
</feature>
<comment type="caution">
    <text evidence="12">The sequence shown here is derived from an EMBL/GenBank/DDBJ whole genome shotgun (WGS) entry which is preliminary data.</text>
</comment>
<evidence type="ECO:0000256" key="8">
    <source>
        <dbReference type="RuleBase" id="RU280814"/>
    </source>
</evidence>
<evidence type="ECO:0000256" key="3">
    <source>
        <dbReference type="ARBA" id="ARBA00022475"/>
    </source>
</evidence>
<keyword evidence="5 8" id="KW-1133">Transmembrane helix</keyword>
<dbReference type="PANTHER" id="PTHR12308">
    <property type="entry name" value="ANOCTAMIN"/>
    <property type="match status" value="1"/>
</dbReference>
<dbReference type="InterPro" id="IPR049452">
    <property type="entry name" value="Anoctamin_TM"/>
</dbReference>
<comment type="similarity">
    <text evidence="2 8">Belongs to the anoctamin family.</text>
</comment>
<feature type="transmembrane region" description="Helical" evidence="8">
    <location>
        <begin position="889"/>
        <end position="910"/>
    </location>
</feature>
<feature type="region of interest" description="Disordered" evidence="9">
    <location>
        <begin position="60"/>
        <end position="100"/>
    </location>
</feature>
<feature type="compositionally biased region" description="Polar residues" evidence="9">
    <location>
        <begin position="81"/>
        <end position="91"/>
    </location>
</feature>
<keyword evidence="13" id="KW-1185">Reference proteome</keyword>
<evidence type="ECO:0000256" key="9">
    <source>
        <dbReference type="SAM" id="MobiDB-lite"/>
    </source>
</evidence>
<evidence type="ECO:0000256" key="2">
    <source>
        <dbReference type="ARBA" id="ARBA00009671"/>
    </source>
</evidence>
<evidence type="ECO:0000256" key="5">
    <source>
        <dbReference type="ARBA" id="ARBA00022989"/>
    </source>
</evidence>
<dbReference type="AlphaFoldDB" id="A0A1W0WQ13"/>
<feature type="transmembrane region" description="Helical" evidence="8">
    <location>
        <begin position="366"/>
        <end position="396"/>
    </location>
</feature>
<dbReference type="InterPro" id="IPR007632">
    <property type="entry name" value="Anoctamin"/>
</dbReference>
<feature type="transmembrane region" description="Helical" evidence="8">
    <location>
        <begin position="569"/>
        <end position="589"/>
    </location>
</feature>